<protein>
    <recommendedName>
        <fullName evidence="1">DUF4097 domain-containing protein</fullName>
    </recommendedName>
</protein>
<name>A0A5A9ZLI1_9ACTN</name>
<evidence type="ECO:0000259" key="1">
    <source>
        <dbReference type="Pfam" id="PF13349"/>
    </source>
</evidence>
<accession>A0A5A9ZLI1</accession>
<sequence>MPVFDTPEPLSAIVEIESGRVRIVAGERFDTVVEVSPGDPAGQQDVQAAQQTQVTCTGGKLVVKGPRKRSLFARTGAVAVSVELPAGSDVSAATGSGQLAGEGRLGHCQLTTGAGDIQLEEAASVRLKTSKGDVLVDHARGAVEIRGSGRVRVGRAEGPATVKNLNGETVIGQVDGALEVASSNGPISVLHAGSSVTARSANGAIRLAQVVRGRITLETSAGELEVGIAQGSAAWLDVRSTAGRVRNELGAANGPGAGEETVEVRGRTAVGDIVIRRA</sequence>
<dbReference type="AlphaFoldDB" id="A0A5A9ZLI1"/>
<dbReference type="InterPro" id="IPR025164">
    <property type="entry name" value="Toastrack_DUF4097"/>
</dbReference>
<dbReference type="Proteomes" id="UP000324965">
    <property type="component" value="Unassembled WGS sequence"/>
</dbReference>
<organism evidence="2 3">
    <name type="scientific">Streptomyces apricus</name>
    <dbReference type="NCBI Taxonomy" id="1828112"/>
    <lineage>
        <taxon>Bacteria</taxon>
        <taxon>Bacillati</taxon>
        <taxon>Actinomycetota</taxon>
        <taxon>Actinomycetes</taxon>
        <taxon>Kitasatosporales</taxon>
        <taxon>Streptomycetaceae</taxon>
        <taxon>Streptomyces</taxon>
    </lineage>
</organism>
<keyword evidence="3" id="KW-1185">Reference proteome</keyword>
<dbReference type="Pfam" id="PF13349">
    <property type="entry name" value="DUF4097"/>
    <property type="match status" value="1"/>
</dbReference>
<gene>
    <name evidence="2" type="ORF">FGF04_38020</name>
</gene>
<proteinExistence type="predicted"/>
<evidence type="ECO:0000313" key="3">
    <source>
        <dbReference type="Proteomes" id="UP000324965"/>
    </source>
</evidence>
<reference evidence="2 3" key="1">
    <citation type="submission" date="2019-05" db="EMBL/GenBank/DDBJ databases">
        <authorList>
            <person name="Hariharan J."/>
            <person name="Choudoir M.J."/>
            <person name="Diebold P."/>
            <person name="Panke-Buisse K."/>
            <person name="Buckley D.H."/>
        </authorList>
    </citation>
    <scope>NUCLEOTIDE SEQUENCE [LARGE SCALE GENOMIC DNA]</scope>
    <source>
        <strain evidence="2 3">SUN51</strain>
    </source>
</reference>
<evidence type="ECO:0000313" key="2">
    <source>
        <dbReference type="EMBL" id="KAA0917825.1"/>
    </source>
</evidence>
<feature type="domain" description="DUF4097" evidence="1">
    <location>
        <begin position="23"/>
        <end position="249"/>
    </location>
</feature>
<dbReference type="OrthoDB" id="3252095at2"/>
<dbReference type="EMBL" id="VDFC01000109">
    <property type="protein sequence ID" value="KAA0917825.1"/>
    <property type="molecule type" value="Genomic_DNA"/>
</dbReference>
<comment type="caution">
    <text evidence="2">The sequence shown here is derived from an EMBL/GenBank/DDBJ whole genome shotgun (WGS) entry which is preliminary data.</text>
</comment>
<dbReference type="RefSeq" id="WP_149515955.1">
    <property type="nucleotide sequence ID" value="NZ_VDFC01000109.1"/>
</dbReference>